<accession>A0A1Y2M1S5</accession>
<organism evidence="2 3">
    <name type="scientific">Epicoccum nigrum</name>
    <name type="common">Soil fungus</name>
    <name type="synonym">Epicoccum purpurascens</name>
    <dbReference type="NCBI Taxonomy" id="105696"/>
    <lineage>
        <taxon>Eukaryota</taxon>
        <taxon>Fungi</taxon>
        <taxon>Dikarya</taxon>
        <taxon>Ascomycota</taxon>
        <taxon>Pezizomycotina</taxon>
        <taxon>Dothideomycetes</taxon>
        <taxon>Pleosporomycetidae</taxon>
        <taxon>Pleosporales</taxon>
        <taxon>Pleosporineae</taxon>
        <taxon>Didymellaceae</taxon>
        <taxon>Epicoccum</taxon>
    </lineage>
</organism>
<feature type="chain" id="PRO_5012214999" evidence="1">
    <location>
        <begin position="17"/>
        <end position="120"/>
    </location>
</feature>
<dbReference type="OrthoDB" id="3797664at2759"/>
<protein>
    <submittedName>
        <fullName evidence="2">Uncharacterized protein</fullName>
    </submittedName>
</protein>
<keyword evidence="1" id="KW-0732">Signal</keyword>
<evidence type="ECO:0000313" key="2">
    <source>
        <dbReference type="EMBL" id="OSS50074.1"/>
    </source>
</evidence>
<proteinExistence type="predicted"/>
<name>A0A1Y2M1S5_EPING</name>
<dbReference type="EMBL" id="KZ107842">
    <property type="protein sequence ID" value="OSS50074.1"/>
    <property type="molecule type" value="Genomic_DNA"/>
</dbReference>
<feature type="signal peptide" evidence="1">
    <location>
        <begin position="1"/>
        <end position="16"/>
    </location>
</feature>
<dbReference type="InParanoid" id="A0A1Y2M1S5"/>
<sequence>MKFTLIAAALAASVAAHYSEEICSAPVTVTVTETLSSGIHTPSAPASLAVTAPAPYPTGPAVPVVPTGGVSTPLASTVGTVQPSGTGAYSAPPSEFTGAASSVKVGGALAGIAGVAALFL</sequence>
<gene>
    <name evidence="2" type="ORF">B5807_05275</name>
</gene>
<evidence type="ECO:0000313" key="3">
    <source>
        <dbReference type="Proteomes" id="UP000193240"/>
    </source>
</evidence>
<dbReference type="STRING" id="105696.A0A1Y2M1S5"/>
<dbReference type="AlphaFoldDB" id="A0A1Y2M1S5"/>
<reference evidence="2 3" key="1">
    <citation type="journal article" date="2017" name="Genome Announc.">
        <title>Genome sequence of the saprophytic ascomycete Epicoccum nigrum ICMP 19927 strain isolated from New Zealand.</title>
        <authorList>
            <person name="Fokin M."/>
            <person name="Fleetwood D."/>
            <person name="Weir B.S."/>
            <person name="Villas-Boas S.G."/>
        </authorList>
    </citation>
    <scope>NUCLEOTIDE SEQUENCE [LARGE SCALE GENOMIC DNA]</scope>
    <source>
        <strain evidence="2 3">ICMP 19927</strain>
    </source>
</reference>
<keyword evidence="3" id="KW-1185">Reference proteome</keyword>
<dbReference type="Proteomes" id="UP000193240">
    <property type="component" value="Unassembled WGS sequence"/>
</dbReference>
<evidence type="ECO:0000256" key="1">
    <source>
        <dbReference type="SAM" id="SignalP"/>
    </source>
</evidence>
<dbReference type="OMA" id="VTKTMGH"/>